<dbReference type="Proteomes" id="UP001140234">
    <property type="component" value="Unassembled WGS sequence"/>
</dbReference>
<evidence type="ECO:0000313" key="1">
    <source>
        <dbReference type="EMBL" id="KAJ2764560.1"/>
    </source>
</evidence>
<proteinExistence type="predicted"/>
<comment type="caution">
    <text evidence="1">The sequence shown here is derived from an EMBL/GenBank/DDBJ whole genome shotgun (WGS) entry which is preliminary data.</text>
</comment>
<reference evidence="1" key="1">
    <citation type="submission" date="2022-07" db="EMBL/GenBank/DDBJ databases">
        <title>Phylogenomic reconstructions and comparative analyses of Kickxellomycotina fungi.</title>
        <authorList>
            <person name="Reynolds N.K."/>
            <person name="Stajich J.E."/>
            <person name="Barry K."/>
            <person name="Grigoriev I.V."/>
            <person name="Crous P."/>
            <person name="Smith M.E."/>
        </authorList>
    </citation>
    <scope>NUCLEOTIDE SEQUENCE</scope>
    <source>
        <strain evidence="1">CBS 109366</strain>
    </source>
</reference>
<organism evidence="1 2">
    <name type="scientific">Coemansia nantahalensis</name>
    <dbReference type="NCBI Taxonomy" id="2789366"/>
    <lineage>
        <taxon>Eukaryota</taxon>
        <taxon>Fungi</taxon>
        <taxon>Fungi incertae sedis</taxon>
        <taxon>Zoopagomycota</taxon>
        <taxon>Kickxellomycotina</taxon>
        <taxon>Kickxellomycetes</taxon>
        <taxon>Kickxellales</taxon>
        <taxon>Kickxellaceae</taxon>
        <taxon>Coemansia</taxon>
    </lineage>
</organism>
<accession>A0ACC1JNW8</accession>
<keyword evidence="2" id="KW-1185">Reference proteome</keyword>
<dbReference type="EMBL" id="JANBUJ010002304">
    <property type="protein sequence ID" value="KAJ2764560.1"/>
    <property type="molecule type" value="Genomic_DNA"/>
</dbReference>
<name>A0ACC1JNW8_9FUNG</name>
<evidence type="ECO:0000313" key="2">
    <source>
        <dbReference type="Proteomes" id="UP001140234"/>
    </source>
</evidence>
<gene>
    <name evidence="1" type="primary">SLA2_2</name>
    <name evidence="1" type="ORF">IWQ57_005124</name>
</gene>
<sequence>MSQYQFSLRAGDRVKAEQELLIAARKATNLDETAPKRKHVRSLIVFTWDYKTSIPVWEAMKAQPLKANEVQCYKGIIALHKLIREGHPVTIQEAHGQIKFLEDLAHGLGGGVYMSWRNYSVLIRAYINFLLAKLEYHWLHPEFNGEFSYKEYVSLRGTNDPNEGYEIIANLMSLQDRLDEFQRLVFRNFQPNSNNECRIASLVPLVEESYGIYKFATHMLIAMHQRVDGAEEALEPLRKRYNAQHYMLRKFYHECANLRYLTSLISVPRLPANPVNLFGDEFEPAPIEDRSESADGRNASTSALGGGASRSTATIDADADRRAAEDLRRKQEEEQVRQIHIQQQIELRRKQEEEERQQQLLIQQQIELRRKQEEEERQRQQQIQQQMEQQRLEQQRQLEEQQRLYEQRQQQQRQQEQEQLARLQQEQLARQVQGRMQELEQQMLLMKGQHERDQMTIDQYNRRVAALEEQIRQLQQLQAQQDASKDELIRQLQDQIEQWRQKYEALAKLYAQLRQEHLDLLGRFKQASAKASS</sequence>
<protein>
    <submittedName>
        <fullName evidence="1">Sla2 Src-like adaptor 2</fullName>
    </submittedName>
</protein>
<feature type="non-terminal residue" evidence="1">
    <location>
        <position position="533"/>
    </location>
</feature>